<evidence type="ECO:0000313" key="2">
    <source>
        <dbReference type="Proteomes" id="UP000789920"/>
    </source>
</evidence>
<keyword evidence="2" id="KW-1185">Reference proteome</keyword>
<evidence type="ECO:0000313" key="1">
    <source>
        <dbReference type="EMBL" id="CAG8542634.1"/>
    </source>
</evidence>
<dbReference type="EMBL" id="CAJVQC010004580">
    <property type="protein sequence ID" value="CAG8542634.1"/>
    <property type="molecule type" value="Genomic_DNA"/>
</dbReference>
<accession>A0ACA9LP99</accession>
<dbReference type="Proteomes" id="UP000789920">
    <property type="component" value="Unassembled WGS sequence"/>
</dbReference>
<proteinExistence type="predicted"/>
<feature type="non-terminal residue" evidence="1">
    <location>
        <position position="234"/>
    </location>
</feature>
<name>A0ACA9LP99_9GLOM</name>
<sequence>MVPLVFRKMLREAEKNKIKQARNRKYKTLIKNQFKKIEVYLQKQKVDENAVSAQQKELEILISETQNILDKAKNKKIIHPRKRDRKKRQLYNSLNKLRTTKEFVLTKEKVQKEVITYYLRPLDNSIIVNDRLIKYVGVSSHCDKHFEHGITREGIIEMVELLNTRYFPFSGKQEKNKNYFKDYPEKDNKSVGEKTKYQFSQVITRYLVKNNLSEAEIAQKLGLDKDATAKLLRG</sequence>
<gene>
    <name evidence="1" type="ORF">RPERSI_LOCUS3621</name>
</gene>
<reference evidence="1" key="1">
    <citation type="submission" date="2021-06" db="EMBL/GenBank/DDBJ databases">
        <authorList>
            <person name="Kallberg Y."/>
            <person name="Tangrot J."/>
            <person name="Rosling A."/>
        </authorList>
    </citation>
    <scope>NUCLEOTIDE SEQUENCE</scope>
    <source>
        <strain evidence="1">MA461A</strain>
    </source>
</reference>
<organism evidence="1 2">
    <name type="scientific">Racocetra persica</name>
    <dbReference type="NCBI Taxonomy" id="160502"/>
    <lineage>
        <taxon>Eukaryota</taxon>
        <taxon>Fungi</taxon>
        <taxon>Fungi incertae sedis</taxon>
        <taxon>Mucoromycota</taxon>
        <taxon>Glomeromycotina</taxon>
        <taxon>Glomeromycetes</taxon>
        <taxon>Diversisporales</taxon>
        <taxon>Gigasporaceae</taxon>
        <taxon>Racocetra</taxon>
    </lineage>
</organism>
<comment type="caution">
    <text evidence="1">The sequence shown here is derived from an EMBL/GenBank/DDBJ whole genome shotgun (WGS) entry which is preliminary data.</text>
</comment>
<protein>
    <submittedName>
        <fullName evidence="1">20316_t:CDS:1</fullName>
    </submittedName>
</protein>